<evidence type="ECO:0000256" key="2">
    <source>
        <dbReference type="ARBA" id="ARBA00023015"/>
    </source>
</evidence>
<dbReference type="CDD" id="cd17535">
    <property type="entry name" value="REC_NarL-like"/>
    <property type="match status" value="1"/>
</dbReference>
<dbReference type="SMART" id="SM00448">
    <property type="entry name" value="REC"/>
    <property type="match status" value="1"/>
</dbReference>
<dbReference type="InterPro" id="IPR016032">
    <property type="entry name" value="Sig_transdc_resp-reg_C-effctor"/>
</dbReference>
<dbReference type="InterPro" id="IPR011006">
    <property type="entry name" value="CheY-like_superfamily"/>
</dbReference>
<dbReference type="RefSeq" id="WP_343914877.1">
    <property type="nucleotide sequence ID" value="NZ_BAAAGE010000009.1"/>
</dbReference>
<dbReference type="InterPro" id="IPR058245">
    <property type="entry name" value="NreC/VraR/RcsB-like_REC"/>
</dbReference>
<sequence>MTKKHTYKLVVADDHKMFLDGLISIIAHESDYEIIYTASNGSDLKKYLDINTDDQIDLAILDINMPKMDGIALNQHIKKNHPSIKTLIVSMLSTPDKIYELTQDGVNGYIPKNSRKEELLKAIETILKGSNYFSDSIKETYTKSVFEQKQSNEINLSKREKEILQLIAKEYTTQEIADKLFLSKYTIEGYRTSLISKLNVKNVVGLAKHAIKMGLVD</sequence>
<feature type="modified residue" description="4-aspartylphosphate" evidence="5">
    <location>
        <position position="62"/>
    </location>
</feature>
<organism evidence="8 9">
    <name type="scientific">Aquimarina litoralis</name>
    <dbReference type="NCBI Taxonomy" id="584605"/>
    <lineage>
        <taxon>Bacteria</taxon>
        <taxon>Pseudomonadati</taxon>
        <taxon>Bacteroidota</taxon>
        <taxon>Flavobacteriia</taxon>
        <taxon>Flavobacteriales</taxon>
        <taxon>Flavobacteriaceae</taxon>
        <taxon>Aquimarina</taxon>
    </lineage>
</organism>
<dbReference type="SMART" id="SM00421">
    <property type="entry name" value="HTH_LUXR"/>
    <property type="match status" value="1"/>
</dbReference>
<proteinExistence type="predicted"/>
<keyword evidence="9" id="KW-1185">Reference proteome</keyword>
<dbReference type="PANTHER" id="PTHR43214:SF41">
    <property type="entry name" value="NITRATE_NITRITE RESPONSE REGULATOR PROTEIN NARP"/>
    <property type="match status" value="1"/>
</dbReference>
<feature type="domain" description="Response regulatory" evidence="7">
    <location>
        <begin position="8"/>
        <end position="127"/>
    </location>
</feature>
<dbReference type="EMBL" id="BAAAGE010000009">
    <property type="protein sequence ID" value="GAA0734082.1"/>
    <property type="molecule type" value="Genomic_DNA"/>
</dbReference>
<keyword evidence="3" id="KW-0238">DNA-binding</keyword>
<dbReference type="PROSITE" id="PS50110">
    <property type="entry name" value="RESPONSE_REGULATORY"/>
    <property type="match status" value="1"/>
</dbReference>
<evidence type="ECO:0000313" key="9">
    <source>
        <dbReference type="Proteomes" id="UP001501758"/>
    </source>
</evidence>
<dbReference type="InterPro" id="IPR000792">
    <property type="entry name" value="Tscrpt_reg_LuxR_C"/>
</dbReference>
<reference evidence="8 9" key="1">
    <citation type="journal article" date="2019" name="Int. J. Syst. Evol. Microbiol.">
        <title>The Global Catalogue of Microorganisms (GCM) 10K type strain sequencing project: providing services to taxonomists for standard genome sequencing and annotation.</title>
        <authorList>
            <consortium name="The Broad Institute Genomics Platform"/>
            <consortium name="The Broad Institute Genome Sequencing Center for Infectious Disease"/>
            <person name="Wu L."/>
            <person name="Ma J."/>
        </authorList>
    </citation>
    <scope>NUCLEOTIDE SEQUENCE [LARGE SCALE GENOMIC DNA]</scope>
    <source>
        <strain evidence="8 9">JCM 15974</strain>
    </source>
</reference>
<dbReference type="InterPro" id="IPR001789">
    <property type="entry name" value="Sig_transdc_resp-reg_receiver"/>
</dbReference>
<accession>A0ABN1JAR7</accession>
<dbReference type="Proteomes" id="UP001501758">
    <property type="component" value="Unassembled WGS sequence"/>
</dbReference>
<dbReference type="PANTHER" id="PTHR43214">
    <property type="entry name" value="TWO-COMPONENT RESPONSE REGULATOR"/>
    <property type="match status" value="1"/>
</dbReference>
<dbReference type="SUPFAM" id="SSF46894">
    <property type="entry name" value="C-terminal effector domain of the bipartite response regulators"/>
    <property type="match status" value="1"/>
</dbReference>
<gene>
    <name evidence="8" type="primary">nreC</name>
    <name evidence="8" type="ORF">GCM10009430_48880</name>
</gene>
<keyword evidence="4" id="KW-0804">Transcription</keyword>
<evidence type="ECO:0000256" key="5">
    <source>
        <dbReference type="PROSITE-ProRule" id="PRU00169"/>
    </source>
</evidence>
<keyword evidence="1 5" id="KW-0597">Phosphoprotein</keyword>
<dbReference type="Pfam" id="PF00072">
    <property type="entry name" value="Response_reg"/>
    <property type="match status" value="1"/>
</dbReference>
<evidence type="ECO:0000259" key="6">
    <source>
        <dbReference type="PROSITE" id="PS50043"/>
    </source>
</evidence>
<evidence type="ECO:0000259" key="7">
    <source>
        <dbReference type="PROSITE" id="PS50110"/>
    </source>
</evidence>
<keyword evidence="2" id="KW-0805">Transcription regulation</keyword>
<dbReference type="PRINTS" id="PR00038">
    <property type="entry name" value="HTHLUXR"/>
</dbReference>
<comment type="caution">
    <text evidence="8">The sequence shown here is derived from an EMBL/GenBank/DDBJ whole genome shotgun (WGS) entry which is preliminary data.</text>
</comment>
<dbReference type="SUPFAM" id="SSF52172">
    <property type="entry name" value="CheY-like"/>
    <property type="match status" value="1"/>
</dbReference>
<evidence type="ECO:0000313" key="8">
    <source>
        <dbReference type="EMBL" id="GAA0734082.1"/>
    </source>
</evidence>
<dbReference type="Gene3D" id="3.40.50.2300">
    <property type="match status" value="1"/>
</dbReference>
<protein>
    <submittedName>
        <fullName evidence="8">Nitrate respiration regulation response regulator NreC</fullName>
    </submittedName>
</protein>
<dbReference type="Pfam" id="PF00196">
    <property type="entry name" value="GerE"/>
    <property type="match status" value="1"/>
</dbReference>
<dbReference type="PROSITE" id="PS50043">
    <property type="entry name" value="HTH_LUXR_2"/>
    <property type="match status" value="1"/>
</dbReference>
<evidence type="ECO:0000256" key="3">
    <source>
        <dbReference type="ARBA" id="ARBA00023125"/>
    </source>
</evidence>
<dbReference type="InterPro" id="IPR039420">
    <property type="entry name" value="WalR-like"/>
</dbReference>
<evidence type="ECO:0000256" key="4">
    <source>
        <dbReference type="ARBA" id="ARBA00023163"/>
    </source>
</evidence>
<name>A0ABN1JAR7_9FLAO</name>
<feature type="domain" description="HTH luxR-type" evidence="6">
    <location>
        <begin position="149"/>
        <end position="214"/>
    </location>
</feature>
<evidence type="ECO:0000256" key="1">
    <source>
        <dbReference type="ARBA" id="ARBA00022553"/>
    </source>
</evidence>
<dbReference type="CDD" id="cd06170">
    <property type="entry name" value="LuxR_C_like"/>
    <property type="match status" value="1"/>
</dbReference>